<comment type="caution">
    <text evidence="7">The sequence shown here is derived from an EMBL/GenBank/DDBJ whole genome shotgun (WGS) entry which is preliminary data.</text>
</comment>
<keyword evidence="6" id="KW-0732">Signal</keyword>
<dbReference type="Gene3D" id="3.50.50.60">
    <property type="entry name" value="FAD/NAD(P)-binding domain"/>
    <property type="match status" value="1"/>
</dbReference>
<dbReference type="PANTHER" id="PTHR47178:SF6">
    <property type="entry name" value="FAD-BINDING DOMAIN-CONTAINING PROTEIN"/>
    <property type="match status" value="1"/>
</dbReference>
<feature type="signal peptide" evidence="6">
    <location>
        <begin position="1"/>
        <end position="18"/>
    </location>
</feature>
<dbReference type="GO" id="GO:0015986">
    <property type="term" value="P:proton motive force-driven ATP synthesis"/>
    <property type="evidence" value="ECO:0007669"/>
    <property type="project" value="InterPro"/>
</dbReference>
<dbReference type="GO" id="GO:0045259">
    <property type="term" value="C:proton-transporting ATP synthase complex"/>
    <property type="evidence" value="ECO:0007669"/>
    <property type="project" value="InterPro"/>
</dbReference>
<protein>
    <submittedName>
        <fullName evidence="7">2731_t:CDS:1</fullName>
    </submittedName>
</protein>
<evidence type="ECO:0000256" key="3">
    <source>
        <dbReference type="ARBA" id="ARBA00023002"/>
    </source>
</evidence>
<dbReference type="EMBL" id="CAJVPI010001178">
    <property type="protein sequence ID" value="CAG8599104.1"/>
    <property type="molecule type" value="Genomic_DNA"/>
</dbReference>
<evidence type="ECO:0000256" key="4">
    <source>
        <dbReference type="ARBA" id="ARBA00023033"/>
    </source>
</evidence>
<name>A0A9N9GBU1_9GLOM</name>
<evidence type="ECO:0000256" key="1">
    <source>
        <dbReference type="ARBA" id="ARBA00022630"/>
    </source>
</evidence>
<evidence type="ECO:0000256" key="2">
    <source>
        <dbReference type="ARBA" id="ARBA00022827"/>
    </source>
</evidence>
<dbReference type="Pfam" id="PF04911">
    <property type="entry name" value="ATP-synt_J"/>
    <property type="match status" value="1"/>
</dbReference>
<dbReference type="AlphaFoldDB" id="A0A9N9GBU1"/>
<dbReference type="Proteomes" id="UP000789739">
    <property type="component" value="Unassembled WGS sequence"/>
</dbReference>
<keyword evidence="4" id="KW-0503">Monooxygenase</keyword>
<dbReference type="InterPro" id="IPR036188">
    <property type="entry name" value="FAD/NAD-bd_sf"/>
</dbReference>
<keyword evidence="1" id="KW-0285">Flavoprotein</keyword>
<keyword evidence="3" id="KW-0560">Oxidoreductase</keyword>
<evidence type="ECO:0000313" key="7">
    <source>
        <dbReference type="EMBL" id="CAG8599104.1"/>
    </source>
</evidence>
<keyword evidence="8" id="KW-1185">Reference proteome</keyword>
<dbReference type="GO" id="GO:0004497">
    <property type="term" value="F:monooxygenase activity"/>
    <property type="evidence" value="ECO:0007669"/>
    <property type="project" value="UniProtKB-KW"/>
</dbReference>
<accession>A0A9N9GBU1</accession>
<gene>
    <name evidence="7" type="ORF">PBRASI_LOCUS7540</name>
</gene>
<dbReference type="PRINTS" id="PR00420">
    <property type="entry name" value="RNGMNOXGNASE"/>
</dbReference>
<sequence>MPPRILIAGAGISGLALAQGLLNHPTKEFEVIVFERDAGPQARWQGHHIQVYNYGAKALLHLLPPHLIARLSEVLPPHIENECHSAQIIDESGKRVVIFGAKQAKDVHDLAQIDEKKTAWMMGYRPGLRNLLLDGVDVRWSKQVIGYEESENSVRICFADGTDEVGDVLIGADGVNSIVRSQKFPNSYKQHLGVTIVPTDVLVPASLAKRYHAFAKHASATVFLGPDGHELLVTTRLHSITEDSATFYRMTLQYGFPSAETNYAVSSPADVVKDINKFLMKWKRCELTDTLLELWKLARTQDVKVGGMTYVPPVKRALFEVAGVPEEGKASRVTLLGDSICGMSPFRGQAANIAFQDAVSLRRALDNYEKEGFVRCIGNYENEIRPHDLKAQIASRYVCHLYHIGLERTLKGEFLRSFSTREMTLFGLRKWPVPILKPLSPFIIAATIVYVGVWKLESAAQSHPPYDTDPRNPKAYMNSKLKKHHAEH</sequence>
<evidence type="ECO:0000256" key="5">
    <source>
        <dbReference type="SAM" id="MobiDB-lite"/>
    </source>
</evidence>
<reference evidence="7" key="1">
    <citation type="submission" date="2021-06" db="EMBL/GenBank/DDBJ databases">
        <authorList>
            <person name="Kallberg Y."/>
            <person name="Tangrot J."/>
            <person name="Rosling A."/>
        </authorList>
    </citation>
    <scope>NUCLEOTIDE SEQUENCE</scope>
    <source>
        <strain evidence="7">BR232B</strain>
    </source>
</reference>
<proteinExistence type="predicted"/>
<dbReference type="SUPFAM" id="SSF51905">
    <property type="entry name" value="FAD/NAD(P)-binding domain"/>
    <property type="match status" value="1"/>
</dbReference>
<feature type="region of interest" description="Disordered" evidence="5">
    <location>
        <begin position="461"/>
        <end position="488"/>
    </location>
</feature>
<organism evidence="7 8">
    <name type="scientific">Paraglomus brasilianum</name>
    <dbReference type="NCBI Taxonomy" id="144538"/>
    <lineage>
        <taxon>Eukaryota</taxon>
        <taxon>Fungi</taxon>
        <taxon>Fungi incertae sedis</taxon>
        <taxon>Mucoromycota</taxon>
        <taxon>Glomeromycotina</taxon>
        <taxon>Glomeromycetes</taxon>
        <taxon>Paraglomerales</taxon>
        <taxon>Paraglomeraceae</taxon>
        <taxon>Paraglomus</taxon>
    </lineage>
</organism>
<evidence type="ECO:0000313" key="8">
    <source>
        <dbReference type="Proteomes" id="UP000789739"/>
    </source>
</evidence>
<dbReference type="PANTHER" id="PTHR47178">
    <property type="entry name" value="MONOOXYGENASE, FAD-BINDING"/>
    <property type="match status" value="1"/>
</dbReference>
<keyword evidence="2" id="KW-0274">FAD</keyword>
<feature type="chain" id="PRO_5040250842" evidence="6">
    <location>
        <begin position="19"/>
        <end position="488"/>
    </location>
</feature>
<dbReference type="InterPro" id="IPR006995">
    <property type="entry name" value="ATP_synth_F0_jsu"/>
</dbReference>
<dbReference type="GO" id="GO:0015078">
    <property type="term" value="F:proton transmembrane transporter activity"/>
    <property type="evidence" value="ECO:0007669"/>
    <property type="project" value="InterPro"/>
</dbReference>
<dbReference type="OrthoDB" id="655030at2759"/>
<evidence type="ECO:0000256" key="6">
    <source>
        <dbReference type="SAM" id="SignalP"/>
    </source>
</evidence>